<dbReference type="AlphaFoldDB" id="A0A5N5IXT0"/>
<accession>A0A5N5IXT0</accession>
<evidence type="ECO:0000256" key="1">
    <source>
        <dbReference type="SAM" id="MobiDB-lite"/>
    </source>
</evidence>
<reference evidence="3" key="1">
    <citation type="journal article" date="2019" name="Gigascience">
        <title>De novo genome assembly of the endangered Acer yangbiense, a plant species with extremely small populations endemic to Yunnan Province, China.</title>
        <authorList>
            <person name="Yang J."/>
            <person name="Wariss H.M."/>
            <person name="Tao L."/>
            <person name="Zhang R."/>
            <person name="Yun Q."/>
            <person name="Hollingsworth P."/>
            <person name="Dao Z."/>
            <person name="Luo G."/>
            <person name="Guo H."/>
            <person name="Ma Y."/>
            <person name="Sun W."/>
        </authorList>
    </citation>
    <scope>NUCLEOTIDE SEQUENCE [LARGE SCALE GENOMIC DNA]</scope>
    <source>
        <strain evidence="3">cv. br00</strain>
    </source>
</reference>
<feature type="region of interest" description="Disordered" evidence="1">
    <location>
        <begin position="19"/>
        <end position="46"/>
    </location>
</feature>
<gene>
    <name evidence="2" type="ORF">DKX38_028907</name>
</gene>
<dbReference type="Proteomes" id="UP000326939">
    <property type="component" value="Chromosome 19"/>
</dbReference>
<protein>
    <submittedName>
        <fullName evidence="2">Uncharacterized protein</fullName>
    </submittedName>
</protein>
<organism evidence="2 3">
    <name type="scientific">Salix brachista</name>
    <dbReference type="NCBI Taxonomy" id="2182728"/>
    <lineage>
        <taxon>Eukaryota</taxon>
        <taxon>Viridiplantae</taxon>
        <taxon>Streptophyta</taxon>
        <taxon>Embryophyta</taxon>
        <taxon>Tracheophyta</taxon>
        <taxon>Spermatophyta</taxon>
        <taxon>Magnoliopsida</taxon>
        <taxon>eudicotyledons</taxon>
        <taxon>Gunneridae</taxon>
        <taxon>Pentapetalae</taxon>
        <taxon>rosids</taxon>
        <taxon>fabids</taxon>
        <taxon>Malpighiales</taxon>
        <taxon>Salicaceae</taxon>
        <taxon>Saliceae</taxon>
        <taxon>Salix</taxon>
    </lineage>
</organism>
<evidence type="ECO:0000313" key="2">
    <source>
        <dbReference type="EMBL" id="KAB5511879.1"/>
    </source>
</evidence>
<comment type="caution">
    <text evidence="2">The sequence shown here is derived from an EMBL/GenBank/DDBJ whole genome shotgun (WGS) entry which is preliminary data.</text>
</comment>
<evidence type="ECO:0000313" key="3">
    <source>
        <dbReference type="Proteomes" id="UP000326939"/>
    </source>
</evidence>
<name>A0A5N5IXT0_9ROSI</name>
<dbReference type="EMBL" id="VDCV01000019">
    <property type="protein sequence ID" value="KAB5511879.1"/>
    <property type="molecule type" value="Genomic_DNA"/>
</dbReference>
<sequence>MSINEWVGYGTRAEDVRFSSFHSESDDPDNINTDDLDAGNTGNKEPVNLSRVVSVTGDDPTVVEIITVNYFGSRPDC</sequence>
<keyword evidence="3" id="KW-1185">Reference proteome</keyword>
<feature type="compositionally biased region" description="Acidic residues" evidence="1">
    <location>
        <begin position="26"/>
        <end position="37"/>
    </location>
</feature>
<proteinExistence type="predicted"/>